<dbReference type="GO" id="GO:0009086">
    <property type="term" value="P:methionine biosynthetic process"/>
    <property type="evidence" value="ECO:0007669"/>
    <property type="project" value="UniProtKB-ARBA"/>
</dbReference>
<dbReference type="SUPFAM" id="SSF53383">
    <property type="entry name" value="PLP-dependent transferases"/>
    <property type="match status" value="1"/>
</dbReference>
<dbReference type="GO" id="GO:0030170">
    <property type="term" value="F:pyridoxal phosphate binding"/>
    <property type="evidence" value="ECO:0007669"/>
    <property type="project" value="InterPro"/>
</dbReference>
<dbReference type="Proteomes" id="UP000630923">
    <property type="component" value="Unassembled WGS sequence"/>
</dbReference>
<protein>
    <submittedName>
        <fullName evidence="5">Methionine gamma-lyase</fullName>
    </submittedName>
</protein>
<dbReference type="Gene3D" id="3.90.1150.10">
    <property type="entry name" value="Aspartate Aminotransferase, domain 1"/>
    <property type="match status" value="1"/>
</dbReference>
<evidence type="ECO:0000256" key="3">
    <source>
        <dbReference type="PIRSR" id="PIRSR001434-2"/>
    </source>
</evidence>
<comment type="similarity">
    <text evidence="4">Belongs to the trans-sulfuration enzymes family.</text>
</comment>
<dbReference type="FunFam" id="3.40.640.10:FF:000046">
    <property type="entry name" value="Cystathionine gamma-lyase"/>
    <property type="match status" value="1"/>
</dbReference>
<dbReference type="PROSITE" id="PS00868">
    <property type="entry name" value="CYS_MET_METAB_PP"/>
    <property type="match status" value="1"/>
</dbReference>
<dbReference type="RefSeq" id="WP_191251741.1">
    <property type="nucleotide sequence ID" value="NZ_BNCI01000002.1"/>
</dbReference>
<dbReference type="GO" id="GO:0005737">
    <property type="term" value="C:cytoplasm"/>
    <property type="evidence" value="ECO:0007669"/>
    <property type="project" value="TreeGrafter"/>
</dbReference>
<dbReference type="EMBL" id="BNCI01000002">
    <property type="protein sequence ID" value="GHF22424.1"/>
    <property type="molecule type" value="Genomic_DNA"/>
</dbReference>
<dbReference type="PANTHER" id="PTHR11808:SF86">
    <property type="entry name" value="METHIONINE GAMMA-LYASE"/>
    <property type="match status" value="1"/>
</dbReference>
<proteinExistence type="inferred from homology"/>
<reference evidence="5" key="2">
    <citation type="submission" date="2020-09" db="EMBL/GenBank/DDBJ databases">
        <authorList>
            <person name="Sun Q."/>
            <person name="Kim S."/>
        </authorList>
    </citation>
    <scope>NUCLEOTIDE SEQUENCE</scope>
    <source>
        <strain evidence="5">KCTC 42590</strain>
    </source>
</reference>
<reference evidence="5" key="1">
    <citation type="journal article" date="2014" name="Int. J. Syst. Evol. Microbiol.">
        <title>Complete genome sequence of Corynebacterium casei LMG S-19264T (=DSM 44701T), isolated from a smear-ripened cheese.</title>
        <authorList>
            <consortium name="US DOE Joint Genome Institute (JGI-PGF)"/>
            <person name="Walter F."/>
            <person name="Albersmeier A."/>
            <person name="Kalinowski J."/>
            <person name="Ruckert C."/>
        </authorList>
    </citation>
    <scope>NUCLEOTIDE SEQUENCE</scope>
    <source>
        <strain evidence="5">KCTC 42590</strain>
    </source>
</reference>
<dbReference type="InterPro" id="IPR054542">
    <property type="entry name" value="Cys_met_metab_PP"/>
</dbReference>
<dbReference type="GO" id="GO:0019346">
    <property type="term" value="P:transsulfuration"/>
    <property type="evidence" value="ECO:0007669"/>
    <property type="project" value="InterPro"/>
</dbReference>
<evidence type="ECO:0000256" key="2">
    <source>
        <dbReference type="ARBA" id="ARBA00022898"/>
    </source>
</evidence>
<dbReference type="InterPro" id="IPR000277">
    <property type="entry name" value="Cys/Met-Metab_PyrdxlP-dep_enz"/>
</dbReference>
<keyword evidence="2 3" id="KW-0663">Pyridoxal phosphate</keyword>
<dbReference type="InterPro" id="IPR015424">
    <property type="entry name" value="PyrdxlP-dep_Trfase"/>
</dbReference>
<dbReference type="GO" id="GO:0016846">
    <property type="term" value="F:carbon-sulfur lyase activity"/>
    <property type="evidence" value="ECO:0007669"/>
    <property type="project" value="TreeGrafter"/>
</dbReference>
<evidence type="ECO:0000313" key="5">
    <source>
        <dbReference type="EMBL" id="GHF22424.1"/>
    </source>
</evidence>
<dbReference type="NCBIfam" id="NF005455">
    <property type="entry name" value="PRK07049.1"/>
    <property type="match status" value="1"/>
</dbReference>
<dbReference type="InterPro" id="IPR015421">
    <property type="entry name" value="PyrdxlP-dep_Trfase_major"/>
</dbReference>
<dbReference type="InterPro" id="IPR015422">
    <property type="entry name" value="PyrdxlP-dep_Trfase_small"/>
</dbReference>
<name>A0A919ARJ6_9PROT</name>
<keyword evidence="6" id="KW-1185">Reference proteome</keyword>
<evidence type="ECO:0000256" key="4">
    <source>
        <dbReference type="RuleBase" id="RU362118"/>
    </source>
</evidence>
<accession>A0A919ARJ6</accession>
<dbReference type="CDD" id="cd00614">
    <property type="entry name" value="CGS_like"/>
    <property type="match status" value="1"/>
</dbReference>
<gene>
    <name evidence="5" type="primary">mdeA</name>
    <name evidence="5" type="ORF">GCM10017044_15830</name>
</gene>
<organism evidence="5 6">
    <name type="scientific">Kordiimonas sediminis</name>
    <dbReference type="NCBI Taxonomy" id="1735581"/>
    <lineage>
        <taxon>Bacteria</taxon>
        <taxon>Pseudomonadati</taxon>
        <taxon>Pseudomonadota</taxon>
        <taxon>Alphaproteobacteria</taxon>
        <taxon>Kordiimonadales</taxon>
        <taxon>Kordiimonadaceae</taxon>
        <taxon>Kordiimonas</taxon>
    </lineage>
</organism>
<dbReference type="PANTHER" id="PTHR11808">
    <property type="entry name" value="TRANS-SULFURATION ENZYME FAMILY MEMBER"/>
    <property type="match status" value="1"/>
</dbReference>
<dbReference type="FunFam" id="3.90.1150.10:FF:000033">
    <property type="entry name" value="Cystathionine gamma-synthase"/>
    <property type="match status" value="1"/>
</dbReference>
<dbReference type="AlphaFoldDB" id="A0A919ARJ6"/>
<sequence>MPTQKKNYHKRYIGDHKLHAESQMMGYGYDPALSEGALKPPVFMTSTFVFDNAQDGKEFFELAYGKRTANEGEESGLIYSRINNPDLEVLEDRLAIWEDAEKGLSFSSGMAAISTCLWAYLRPGDVIVHSAPIYGGSEYLIRNILPEFGVESVEFESGLLDYTLADALEEGLTKGRISVVYIETPANPTNGLVDLQRCRKLVDAIAERQGGHKPIIMVDNTFLGPVWQQALKHGADISIYSLTKYVAGHSDVVAGAALGSAEVMAPVMGFRTILGTMCDPHTCWLVMRSLETLKLRMERSAENAAHIASYLRDHPKVERVHYLGFLEEGSEARKVYDQQCLSAGSTFSFDVKGGEKEAFRVLDTLSFIKLAVSLGGTESLIEHPFSMTHADVPDDVKTRLGITESMIRISVGVEHVDDLIADLRQALDSI</sequence>
<comment type="cofactor">
    <cofactor evidence="1 4">
        <name>pyridoxal 5'-phosphate</name>
        <dbReference type="ChEBI" id="CHEBI:597326"/>
    </cofactor>
</comment>
<dbReference type="Gene3D" id="3.40.640.10">
    <property type="entry name" value="Type I PLP-dependent aspartate aminotransferase-like (Major domain)"/>
    <property type="match status" value="1"/>
</dbReference>
<dbReference type="Pfam" id="PF01053">
    <property type="entry name" value="Cys_Met_Meta_PP"/>
    <property type="match status" value="1"/>
</dbReference>
<evidence type="ECO:0000313" key="6">
    <source>
        <dbReference type="Proteomes" id="UP000630923"/>
    </source>
</evidence>
<feature type="modified residue" description="N6-(pyridoxal phosphate)lysine" evidence="3">
    <location>
        <position position="244"/>
    </location>
</feature>
<evidence type="ECO:0000256" key="1">
    <source>
        <dbReference type="ARBA" id="ARBA00001933"/>
    </source>
</evidence>
<comment type="caution">
    <text evidence="5">The sequence shown here is derived from an EMBL/GenBank/DDBJ whole genome shotgun (WGS) entry which is preliminary data.</text>
</comment>
<dbReference type="PIRSF" id="PIRSF001434">
    <property type="entry name" value="CGS"/>
    <property type="match status" value="1"/>
</dbReference>